<dbReference type="Proteomes" id="UP000218238">
    <property type="component" value="Unassembled WGS sequence"/>
</dbReference>
<protein>
    <submittedName>
        <fullName evidence="1">Uncharacterized protein</fullName>
    </submittedName>
</protein>
<evidence type="ECO:0000313" key="1">
    <source>
        <dbReference type="EMBL" id="PAX49867.1"/>
    </source>
</evidence>
<reference evidence="1 2" key="1">
    <citation type="submission" date="2017-08" db="EMBL/GenBank/DDBJ databases">
        <title>Draft genome sequence of filamentous cyanobacterium Calothrix elsteri CCALA 953.</title>
        <authorList>
            <person name="Gagunashvili A.N."/>
            <person name="Elster J."/>
            <person name="Andresson O.S."/>
        </authorList>
    </citation>
    <scope>NUCLEOTIDE SEQUENCE [LARGE SCALE GENOMIC DNA]</scope>
    <source>
        <strain evidence="1 2">CCALA 953</strain>
    </source>
</reference>
<accession>A0A2A2TB01</accession>
<name>A0A2A2TB01_9CYAN</name>
<sequence length="88" mass="10046">MSRPNFTIFAQHYLSVLLSDFGDIYLNEPIPRNPNLRVFKHPSRFNWGTEYLTAITAGNKRIMVSPEVIGEAELVDAHPLSLRKCSKD</sequence>
<comment type="caution">
    <text evidence="1">The sequence shown here is derived from an EMBL/GenBank/DDBJ whole genome shotgun (WGS) entry which is preliminary data.</text>
</comment>
<dbReference type="AlphaFoldDB" id="A0A2A2TB01"/>
<dbReference type="OrthoDB" id="506760at2"/>
<dbReference type="RefSeq" id="WP_095724653.1">
    <property type="nucleotide sequence ID" value="NZ_NTFS01000508.1"/>
</dbReference>
<gene>
    <name evidence="1" type="ORF">CK510_27345</name>
</gene>
<organism evidence="1 2">
    <name type="scientific">Brunnivagina elsteri CCALA 953</name>
    <dbReference type="NCBI Taxonomy" id="987040"/>
    <lineage>
        <taxon>Bacteria</taxon>
        <taxon>Bacillati</taxon>
        <taxon>Cyanobacteriota</taxon>
        <taxon>Cyanophyceae</taxon>
        <taxon>Nostocales</taxon>
        <taxon>Calotrichaceae</taxon>
        <taxon>Brunnivagina</taxon>
    </lineage>
</organism>
<proteinExistence type="predicted"/>
<keyword evidence="2" id="KW-1185">Reference proteome</keyword>
<evidence type="ECO:0000313" key="2">
    <source>
        <dbReference type="Proteomes" id="UP000218238"/>
    </source>
</evidence>
<dbReference type="EMBL" id="NTFS01000508">
    <property type="protein sequence ID" value="PAX49867.1"/>
    <property type="molecule type" value="Genomic_DNA"/>
</dbReference>